<reference evidence="2 3" key="1">
    <citation type="submission" date="2018-08" db="EMBL/GenBank/DDBJ databases">
        <title>Whole genome sequence analysis of Dermacoccus abyssi bacteria isolated from Deep Mariana trench Micromonospora spp reveals genes involved in the environmental adaptation and production of secondary metabolites.</title>
        <authorList>
            <person name="Abdel-Mageed W.M."/>
            <person name="Lehri B."/>
            <person name="Nouioui I."/>
            <person name="Goodfellow I."/>
            <person name="Jaspars M."/>
            <person name="Karlyshev A."/>
        </authorList>
    </citation>
    <scope>NUCLEOTIDE SEQUENCE [LARGE SCALE GENOMIC DNA]</scope>
    <source>
        <strain evidence="2 3">MT1.1</strain>
    </source>
</reference>
<dbReference type="InterPro" id="IPR045057">
    <property type="entry name" value="Gcn5-rel_NAT"/>
</dbReference>
<dbReference type="PROSITE" id="PS51729">
    <property type="entry name" value="GNAT_YJDJ"/>
    <property type="match status" value="1"/>
</dbReference>
<dbReference type="RefSeq" id="WP_118912905.1">
    <property type="nucleotide sequence ID" value="NZ_CBCRVH010000003.1"/>
</dbReference>
<dbReference type="InterPro" id="IPR031165">
    <property type="entry name" value="GNAT_YJDJ"/>
</dbReference>
<gene>
    <name evidence="2" type="ORF">D1832_05150</name>
</gene>
<accession>A0A417Z7M5</accession>
<dbReference type="InterPro" id="IPR016181">
    <property type="entry name" value="Acyl_CoA_acyltransferase"/>
</dbReference>
<organism evidence="2 3">
    <name type="scientific">Dermacoccus abyssi</name>
    <dbReference type="NCBI Taxonomy" id="322596"/>
    <lineage>
        <taxon>Bacteria</taxon>
        <taxon>Bacillati</taxon>
        <taxon>Actinomycetota</taxon>
        <taxon>Actinomycetes</taxon>
        <taxon>Micrococcales</taxon>
        <taxon>Dermacoccaceae</taxon>
        <taxon>Dermacoccus</taxon>
    </lineage>
</organism>
<dbReference type="EMBL" id="QWLM01000004">
    <property type="protein sequence ID" value="RHW46623.1"/>
    <property type="molecule type" value="Genomic_DNA"/>
</dbReference>
<name>A0A417Z7M5_9MICO</name>
<dbReference type="Gene3D" id="3.40.630.30">
    <property type="match status" value="1"/>
</dbReference>
<dbReference type="SUPFAM" id="SSF55729">
    <property type="entry name" value="Acyl-CoA N-acyltransferases (Nat)"/>
    <property type="match status" value="1"/>
</dbReference>
<protein>
    <submittedName>
        <fullName evidence="2">N-acetyltransferase</fullName>
    </submittedName>
</protein>
<sequence>MSESLSDKTGAAVAITRDDERHAYVITLSEEGAEAGRAFFLDRDHDGVDERVFFHTEVDEEFGGRGLATVLVKQAVDATRDEGKLIVPVCPLVRGYLTKNADAYEGAFRPNRGSDVEWVQEQRSAG</sequence>
<feature type="domain" description="N-acetyltransferase" evidence="1">
    <location>
        <begin position="16"/>
        <end position="109"/>
    </location>
</feature>
<evidence type="ECO:0000259" key="1">
    <source>
        <dbReference type="PROSITE" id="PS51729"/>
    </source>
</evidence>
<keyword evidence="2" id="KW-0808">Transferase</keyword>
<evidence type="ECO:0000313" key="3">
    <source>
        <dbReference type="Proteomes" id="UP000285376"/>
    </source>
</evidence>
<proteinExistence type="predicted"/>
<dbReference type="GO" id="GO:0016740">
    <property type="term" value="F:transferase activity"/>
    <property type="evidence" value="ECO:0007669"/>
    <property type="project" value="UniProtKB-KW"/>
</dbReference>
<dbReference type="PANTHER" id="PTHR31435:SF10">
    <property type="entry name" value="BSR4717 PROTEIN"/>
    <property type="match status" value="1"/>
</dbReference>
<evidence type="ECO:0000313" key="2">
    <source>
        <dbReference type="EMBL" id="RHW46623.1"/>
    </source>
</evidence>
<dbReference type="AlphaFoldDB" id="A0A417Z7M5"/>
<dbReference type="Proteomes" id="UP000285376">
    <property type="component" value="Unassembled WGS sequence"/>
</dbReference>
<comment type="caution">
    <text evidence="2">The sequence shown here is derived from an EMBL/GenBank/DDBJ whole genome shotgun (WGS) entry which is preliminary data.</text>
</comment>
<dbReference type="PANTHER" id="PTHR31435">
    <property type="entry name" value="PROTEIN NATD1"/>
    <property type="match status" value="1"/>
</dbReference>
<dbReference type="Pfam" id="PF14542">
    <property type="entry name" value="Acetyltransf_CG"/>
    <property type="match status" value="1"/>
</dbReference>